<keyword evidence="5" id="KW-0808">Transferase</keyword>
<protein>
    <submittedName>
        <fullName evidence="5">Serine/threonine protein kinase</fullName>
    </submittedName>
</protein>
<dbReference type="PROSITE" id="PS00108">
    <property type="entry name" value="PROTEIN_KINASE_ST"/>
    <property type="match status" value="1"/>
</dbReference>
<evidence type="ECO:0000313" key="6">
    <source>
        <dbReference type="Proteomes" id="UP001302812"/>
    </source>
</evidence>
<name>A0AAN6YTE2_9PEZI</name>
<keyword evidence="2" id="KW-0547">Nucleotide-binding</keyword>
<dbReference type="EMBL" id="MU853340">
    <property type="protein sequence ID" value="KAK4113018.1"/>
    <property type="molecule type" value="Genomic_DNA"/>
</dbReference>
<dbReference type="GeneID" id="89939151"/>
<dbReference type="SMART" id="SM00220">
    <property type="entry name" value="S_TKc"/>
    <property type="match status" value="1"/>
</dbReference>
<keyword evidence="6" id="KW-1185">Reference proteome</keyword>
<dbReference type="InterPro" id="IPR011009">
    <property type="entry name" value="Kinase-like_dom_sf"/>
</dbReference>
<gene>
    <name evidence="5" type="ORF">N656DRAFT_778533</name>
</gene>
<keyword evidence="3" id="KW-0067">ATP-binding</keyword>
<dbReference type="Gene3D" id="1.10.510.10">
    <property type="entry name" value="Transferase(Phosphotransferase) domain 1"/>
    <property type="match status" value="1"/>
</dbReference>
<dbReference type="InterPro" id="IPR008271">
    <property type="entry name" value="Ser/Thr_kinase_AS"/>
</dbReference>
<evidence type="ECO:0000256" key="3">
    <source>
        <dbReference type="ARBA" id="ARBA00022840"/>
    </source>
</evidence>
<dbReference type="RefSeq" id="XP_064670588.1">
    <property type="nucleotide sequence ID" value="XM_064815026.1"/>
</dbReference>
<dbReference type="Pfam" id="PF00069">
    <property type="entry name" value="Pkinase"/>
    <property type="match status" value="1"/>
</dbReference>
<dbReference type="PROSITE" id="PS50011">
    <property type="entry name" value="PROTEIN_KINASE_DOM"/>
    <property type="match status" value="1"/>
</dbReference>
<dbReference type="GO" id="GO:0004674">
    <property type="term" value="F:protein serine/threonine kinase activity"/>
    <property type="evidence" value="ECO:0007669"/>
    <property type="project" value="UniProtKB-KW"/>
</dbReference>
<reference evidence="5" key="2">
    <citation type="submission" date="2023-05" db="EMBL/GenBank/DDBJ databases">
        <authorList>
            <consortium name="Lawrence Berkeley National Laboratory"/>
            <person name="Steindorff A."/>
            <person name="Hensen N."/>
            <person name="Bonometti L."/>
            <person name="Westerberg I."/>
            <person name="Brannstrom I.O."/>
            <person name="Guillou S."/>
            <person name="Cros-Aarteil S."/>
            <person name="Calhoun S."/>
            <person name="Haridas S."/>
            <person name="Kuo A."/>
            <person name="Mondo S."/>
            <person name="Pangilinan J."/>
            <person name="Riley R."/>
            <person name="Labutti K."/>
            <person name="Andreopoulos B."/>
            <person name="Lipzen A."/>
            <person name="Chen C."/>
            <person name="Yanf M."/>
            <person name="Daum C."/>
            <person name="Ng V."/>
            <person name="Clum A."/>
            <person name="Ohm R."/>
            <person name="Martin F."/>
            <person name="Silar P."/>
            <person name="Natvig D."/>
            <person name="Lalanne C."/>
            <person name="Gautier V."/>
            <person name="Ament-Velasquez S.L."/>
            <person name="Kruys A."/>
            <person name="Hutchinson M.I."/>
            <person name="Powell A.J."/>
            <person name="Barry K."/>
            <person name="Miller A.N."/>
            <person name="Grigoriev I.V."/>
            <person name="Debuchy R."/>
            <person name="Gladieux P."/>
            <person name="Thoren M.H."/>
            <person name="Johannesson H."/>
        </authorList>
    </citation>
    <scope>NUCLEOTIDE SEQUENCE</scope>
    <source>
        <strain evidence="5">CBS 508.74</strain>
    </source>
</reference>
<evidence type="ECO:0000256" key="1">
    <source>
        <dbReference type="ARBA" id="ARBA00022527"/>
    </source>
</evidence>
<dbReference type="InterPro" id="IPR000719">
    <property type="entry name" value="Prot_kinase_dom"/>
</dbReference>
<organism evidence="5 6">
    <name type="scientific">Canariomyces notabilis</name>
    <dbReference type="NCBI Taxonomy" id="2074819"/>
    <lineage>
        <taxon>Eukaryota</taxon>
        <taxon>Fungi</taxon>
        <taxon>Dikarya</taxon>
        <taxon>Ascomycota</taxon>
        <taxon>Pezizomycotina</taxon>
        <taxon>Sordariomycetes</taxon>
        <taxon>Sordariomycetidae</taxon>
        <taxon>Sordariales</taxon>
        <taxon>Chaetomiaceae</taxon>
        <taxon>Canariomyces</taxon>
    </lineage>
</organism>
<comment type="caution">
    <text evidence="5">The sequence shown here is derived from an EMBL/GenBank/DDBJ whole genome shotgun (WGS) entry which is preliminary data.</text>
</comment>
<evidence type="ECO:0000313" key="5">
    <source>
        <dbReference type="EMBL" id="KAK4113018.1"/>
    </source>
</evidence>
<dbReference type="InterPro" id="IPR050117">
    <property type="entry name" value="MAPK"/>
</dbReference>
<dbReference type="GO" id="GO:0005524">
    <property type="term" value="F:ATP binding"/>
    <property type="evidence" value="ECO:0007669"/>
    <property type="project" value="UniProtKB-KW"/>
</dbReference>
<sequence length="309" mass="35951">MTAVLLKAGEVFRGKTGIYTIGKQLQETVWLASNQSKETVVFKSVRHWRLQNERDILMRYQSKTPYIRPFLDEIDEPPALILKHLDDDLLHASATKTLTRHEVKFVARRVLEALSLLHRDGFVHTDIKPSNVLVNYGNDETNRFTDIQLCDFESTVKDDSKYALEGAQIGTAMFRSPEAHLEMRWGTPTDIWSFGTMLISLIYGRGFHIFKPKVPIDHEDYGVEVLLKQYRCFGPFPLSYKEIADDERLAVLTWIMENSPKETLRPFHMTTEREICREDRDFICKIMKLDPRDRPSAQELLEDPWFADV</sequence>
<keyword evidence="1 5" id="KW-0723">Serine/threonine-protein kinase</keyword>
<dbReference type="PANTHER" id="PTHR24055">
    <property type="entry name" value="MITOGEN-ACTIVATED PROTEIN KINASE"/>
    <property type="match status" value="1"/>
</dbReference>
<accession>A0AAN6YTE2</accession>
<dbReference type="AlphaFoldDB" id="A0AAN6YTE2"/>
<dbReference type="SUPFAM" id="SSF56112">
    <property type="entry name" value="Protein kinase-like (PK-like)"/>
    <property type="match status" value="1"/>
</dbReference>
<keyword evidence="5" id="KW-0418">Kinase</keyword>
<proteinExistence type="predicted"/>
<evidence type="ECO:0000259" key="4">
    <source>
        <dbReference type="PROSITE" id="PS50011"/>
    </source>
</evidence>
<dbReference type="Proteomes" id="UP001302812">
    <property type="component" value="Unassembled WGS sequence"/>
</dbReference>
<feature type="domain" description="Protein kinase" evidence="4">
    <location>
        <begin position="5"/>
        <end position="306"/>
    </location>
</feature>
<reference evidence="5" key="1">
    <citation type="journal article" date="2023" name="Mol. Phylogenet. Evol.">
        <title>Genome-scale phylogeny and comparative genomics of the fungal order Sordariales.</title>
        <authorList>
            <person name="Hensen N."/>
            <person name="Bonometti L."/>
            <person name="Westerberg I."/>
            <person name="Brannstrom I.O."/>
            <person name="Guillou S."/>
            <person name="Cros-Aarteil S."/>
            <person name="Calhoun S."/>
            <person name="Haridas S."/>
            <person name="Kuo A."/>
            <person name="Mondo S."/>
            <person name="Pangilinan J."/>
            <person name="Riley R."/>
            <person name="LaButti K."/>
            <person name="Andreopoulos B."/>
            <person name="Lipzen A."/>
            <person name="Chen C."/>
            <person name="Yan M."/>
            <person name="Daum C."/>
            <person name="Ng V."/>
            <person name="Clum A."/>
            <person name="Steindorff A."/>
            <person name="Ohm R.A."/>
            <person name="Martin F."/>
            <person name="Silar P."/>
            <person name="Natvig D.O."/>
            <person name="Lalanne C."/>
            <person name="Gautier V."/>
            <person name="Ament-Velasquez S.L."/>
            <person name="Kruys A."/>
            <person name="Hutchinson M.I."/>
            <person name="Powell A.J."/>
            <person name="Barry K."/>
            <person name="Miller A.N."/>
            <person name="Grigoriev I.V."/>
            <person name="Debuchy R."/>
            <person name="Gladieux P."/>
            <person name="Hiltunen Thoren M."/>
            <person name="Johannesson H."/>
        </authorList>
    </citation>
    <scope>NUCLEOTIDE SEQUENCE</scope>
    <source>
        <strain evidence="5">CBS 508.74</strain>
    </source>
</reference>
<evidence type="ECO:0000256" key="2">
    <source>
        <dbReference type="ARBA" id="ARBA00022741"/>
    </source>
</evidence>